<dbReference type="PRINTS" id="PR00162">
    <property type="entry name" value="RIESKE"/>
</dbReference>
<evidence type="ECO:0000313" key="9">
    <source>
        <dbReference type="Proteomes" id="UP000006695"/>
    </source>
</evidence>
<comment type="cofactor">
    <cofactor evidence="6">
        <name>[2Fe-2S] cluster</name>
        <dbReference type="ChEBI" id="CHEBI:190135"/>
    </cofactor>
</comment>
<dbReference type="InterPro" id="IPR036922">
    <property type="entry name" value="Rieske_2Fe-2S_sf"/>
</dbReference>
<evidence type="ECO:0000259" key="7">
    <source>
        <dbReference type="PROSITE" id="PS51296"/>
    </source>
</evidence>
<proteinExistence type="predicted"/>
<dbReference type="AlphaFoldDB" id="A5GCL9"/>
<dbReference type="PROSITE" id="PS51296">
    <property type="entry name" value="RIESKE"/>
    <property type="match status" value="1"/>
</dbReference>
<dbReference type="EMBL" id="CP000698">
    <property type="protein sequence ID" value="ABQ24673.1"/>
    <property type="molecule type" value="Genomic_DNA"/>
</dbReference>
<evidence type="ECO:0000313" key="8">
    <source>
        <dbReference type="EMBL" id="ABQ24673.1"/>
    </source>
</evidence>
<dbReference type="PANTHER" id="PTHR10134">
    <property type="entry name" value="CYTOCHROME B-C1 COMPLEX SUBUNIT RIESKE, MITOCHONDRIAL"/>
    <property type="match status" value="1"/>
</dbReference>
<dbReference type="KEGG" id="gur:Gura_0457"/>
<evidence type="ECO:0000256" key="1">
    <source>
        <dbReference type="ARBA" id="ARBA00022714"/>
    </source>
</evidence>
<dbReference type="RefSeq" id="WP_011937398.1">
    <property type="nucleotide sequence ID" value="NC_009483.1"/>
</dbReference>
<sequence length="130" mass="14426">MAEAGQSRRKFIATLILSLAGLFSLGRFLTPRVRQKKTLLRAAKADLPVHGALVYKEARVAVMREGDVVYALNLVCTHLGCTVNVTPTELVCPCHGSSFDRQGRVLKGPADRPLLRYRVEERGDYFEVVV</sequence>
<accession>A5GCL9</accession>
<feature type="domain" description="Rieske" evidence="7">
    <location>
        <begin position="39"/>
        <end position="128"/>
    </location>
</feature>
<evidence type="ECO:0000256" key="4">
    <source>
        <dbReference type="ARBA" id="ARBA00023014"/>
    </source>
</evidence>
<evidence type="ECO:0000256" key="5">
    <source>
        <dbReference type="ARBA" id="ARBA00023157"/>
    </source>
</evidence>
<dbReference type="InterPro" id="IPR005805">
    <property type="entry name" value="Rieske_Fe-S_prot_C"/>
</dbReference>
<gene>
    <name evidence="8" type="ordered locus">Gura_0457</name>
</gene>
<evidence type="ECO:0000256" key="6">
    <source>
        <dbReference type="ARBA" id="ARBA00034078"/>
    </source>
</evidence>
<evidence type="ECO:0000256" key="3">
    <source>
        <dbReference type="ARBA" id="ARBA00023004"/>
    </source>
</evidence>
<name>A5GCL9_GEOUR</name>
<keyword evidence="5" id="KW-1015">Disulfide bond</keyword>
<dbReference type="Proteomes" id="UP000006695">
    <property type="component" value="Chromosome"/>
</dbReference>
<keyword evidence="9" id="KW-1185">Reference proteome</keyword>
<dbReference type="GO" id="GO:0051537">
    <property type="term" value="F:2 iron, 2 sulfur cluster binding"/>
    <property type="evidence" value="ECO:0007669"/>
    <property type="project" value="UniProtKB-KW"/>
</dbReference>
<dbReference type="Gene3D" id="2.102.10.10">
    <property type="entry name" value="Rieske [2Fe-2S] iron-sulphur domain"/>
    <property type="match status" value="1"/>
</dbReference>
<keyword evidence="4" id="KW-0411">Iron-sulfur</keyword>
<keyword evidence="3" id="KW-0408">Iron</keyword>
<keyword evidence="1" id="KW-0001">2Fe-2S</keyword>
<dbReference type="CDD" id="cd03467">
    <property type="entry name" value="Rieske"/>
    <property type="match status" value="1"/>
</dbReference>
<dbReference type="InterPro" id="IPR014349">
    <property type="entry name" value="Rieske_Fe-S_prot"/>
</dbReference>
<dbReference type="GO" id="GO:0016020">
    <property type="term" value="C:membrane"/>
    <property type="evidence" value="ECO:0007669"/>
    <property type="project" value="InterPro"/>
</dbReference>
<reference evidence="8 9" key="1">
    <citation type="submission" date="2007-05" db="EMBL/GenBank/DDBJ databases">
        <title>Complete sequence of Geobacter uraniireducens Rf4.</title>
        <authorList>
            <consortium name="US DOE Joint Genome Institute"/>
            <person name="Copeland A."/>
            <person name="Lucas S."/>
            <person name="Lapidus A."/>
            <person name="Barry K."/>
            <person name="Detter J.C."/>
            <person name="Glavina del Rio T."/>
            <person name="Hammon N."/>
            <person name="Israni S."/>
            <person name="Dalin E."/>
            <person name="Tice H."/>
            <person name="Pitluck S."/>
            <person name="Chertkov O."/>
            <person name="Brettin T."/>
            <person name="Bruce D."/>
            <person name="Han C."/>
            <person name="Schmutz J."/>
            <person name="Larimer F."/>
            <person name="Land M."/>
            <person name="Hauser L."/>
            <person name="Kyrpides N."/>
            <person name="Mikhailova N."/>
            <person name="Shelobolina E."/>
            <person name="Aklujkar M."/>
            <person name="Lovley D."/>
            <person name="Richardson P."/>
        </authorList>
    </citation>
    <scope>NUCLEOTIDE SEQUENCE [LARGE SCALE GENOMIC DNA]</scope>
    <source>
        <strain evidence="8 9">Rf4</strain>
    </source>
</reference>
<dbReference type="SUPFAM" id="SSF50022">
    <property type="entry name" value="ISP domain"/>
    <property type="match status" value="1"/>
</dbReference>
<dbReference type="HOGENOM" id="CLU_055690_1_1_7"/>
<evidence type="ECO:0000256" key="2">
    <source>
        <dbReference type="ARBA" id="ARBA00022723"/>
    </source>
</evidence>
<dbReference type="Pfam" id="PF00355">
    <property type="entry name" value="Rieske"/>
    <property type="match status" value="1"/>
</dbReference>
<keyword evidence="2" id="KW-0479">Metal-binding</keyword>
<dbReference type="STRING" id="351605.Gura_0457"/>
<organism evidence="8 9">
    <name type="scientific">Geotalea uraniireducens (strain Rf4)</name>
    <name type="common">Geobacter uraniireducens</name>
    <dbReference type="NCBI Taxonomy" id="351605"/>
    <lineage>
        <taxon>Bacteria</taxon>
        <taxon>Pseudomonadati</taxon>
        <taxon>Thermodesulfobacteriota</taxon>
        <taxon>Desulfuromonadia</taxon>
        <taxon>Geobacterales</taxon>
        <taxon>Geobacteraceae</taxon>
        <taxon>Geotalea</taxon>
    </lineage>
</organism>
<protein>
    <submittedName>
        <fullName evidence="8">Rieske (2Fe-2S) domain protein</fullName>
    </submittedName>
</protein>
<dbReference type="OrthoDB" id="9767869at2"/>
<dbReference type="InterPro" id="IPR017941">
    <property type="entry name" value="Rieske_2Fe-2S"/>
</dbReference>
<dbReference type="GO" id="GO:0046872">
    <property type="term" value="F:metal ion binding"/>
    <property type="evidence" value="ECO:0007669"/>
    <property type="project" value="UniProtKB-KW"/>
</dbReference>